<proteinExistence type="predicted"/>
<name>A0A2K2DGM0_BRADI</name>
<sequence length="90" mass="9990">MSVRTASKPRLSGDQQILPHSQFSPLRRRCPWTIMPARTRGPGCALAPEAELRRPPAQEYKQLPEIEGPQPGSVNSRRPLASRGKSSTME</sequence>
<feature type="region of interest" description="Disordered" evidence="1">
    <location>
        <begin position="52"/>
        <end position="90"/>
    </location>
</feature>
<feature type="region of interest" description="Disordered" evidence="1">
    <location>
        <begin position="1"/>
        <end position="25"/>
    </location>
</feature>
<reference evidence="2 3" key="1">
    <citation type="journal article" date="2010" name="Nature">
        <title>Genome sequencing and analysis of the model grass Brachypodium distachyon.</title>
        <authorList>
            <consortium name="International Brachypodium Initiative"/>
        </authorList>
    </citation>
    <scope>NUCLEOTIDE SEQUENCE [LARGE SCALE GENOMIC DNA]</scope>
    <source>
        <strain evidence="2 3">Bd21</strain>
    </source>
</reference>
<evidence type="ECO:0000313" key="2">
    <source>
        <dbReference type="EMBL" id="PNT73419.1"/>
    </source>
</evidence>
<evidence type="ECO:0000256" key="1">
    <source>
        <dbReference type="SAM" id="MobiDB-lite"/>
    </source>
</evidence>
<keyword evidence="4" id="KW-1185">Reference proteome</keyword>
<reference evidence="3" key="3">
    <citation type="submission" date="2018-08" db="UniProtKB">
        <authorList>
            <consortium name="EnsemblPlants"/>
        </authorList>
    </citation>
    <scope>IDENTIFICATION</scope>
    <source>
        <strain evidence="3">cv. Bd21</strain>
    </source>
</reference>
<feature type="compositionally biased region" description="Polar residues" evidence="1">
    <location>
        <begin position="13"/>
        <end position="24"/>
    </location>
</feature>
<dbReference type="EnsemblPlants" id="PNT73419">
    <property type="protein sequence ID" value="PNT73419"/>
    <property type="gene ID" value="BRADI_2g58177v3"/>
</dbReference>
<dbReference type="InParanoid" id="A0A2K2DGM0"/>
<dbReference type="EMBL" id="CM000881">
    <property type="protein sequence ID" value="PNT73419.1"/>
    <property type="molecule type" value="Genomic_DNA"/>
</dbReference>
<evidence type="ECO:0000313" key="4">
    <source>
        <dbReference type="Proteomes" id="UP000008810"/>
    </source>
</evidence>
<reference evidence="2" key="2">
    <citation type="submission" date="2017-06" db="EMBL/GenBank/DDBJ databases">
        <title>WGS assembly of Brachypodium distachyon.</title>
        <authorList>
            <consortium name="The International Brachypodium Initiative"/>
            <person name="Lucas S."/>
            <person name="Harmon-Smith M."/>
            <person name="Lail K."/>
            <person name="Tice H."/>
            <person name="Grimwood J."/>
            <person name="Bruce D."/>
            <person name="Barry K."/>
            <person name="Shu S."/>
            <person name="Lindquist E."/>
            <person name="Wang M."/>
            <person name="Pitluck S."/>
            <person name="Vogel J.P."/>
            <person name="Garvin D.F."/>
            <person name="Mockler T.C."/>
            <person name="Schmutz J."/>
            <person name="Rokhsar D."/>
            <person name="Bevan M.W."/>
        </authorList>
    </citation>
    <scope>NUCLEOTIDE SEQUENCE</scope>
    <source>
        <strain evidence="2">Bd21</strain>
    </source>
</reference>
<protein>
    <submittedName>
        <fullName evidence="2 3">Uncharacterized protein</fullName>
    </submittedName>
</protein>
<dbReference type="AlphaFoldDB" id="A0A2K2DGM0"/>
<dbReference type="Gramene" id="PNT73419">
    <property type="protein sequence ID" value="PNT73419"/>
    <property type="gene ID" value="BRADI_2g58177v3"/>
</dbReference>
<evidence type="ECO:0000313" key="3">
    <source>
        <dbReference type="EnsemblPlants" id="PNT73419"/>
    </source>
</evidence>
<organism evidence="2">
    <name type="scientific">Brachypodium distachyon</name>
    <name type="common">Purple false brome</name>
    <name type="synonym">Trachynia distachya</name>
    <dbReference type="NCBI Taxonomy" id="15368"/>
    <lineage>
        <taxon>Eukaryota</taxon>
        <taxon>Viridiplantae</taxon>
        <taxon>Streptophyta</taxon>
        <taxon>Embryophyta</taxon>
        <taxon>Tracheophyta</taxon>
        <taxon>Spermatophyta</taxon>
        <taxon>Magnoliopsida</taxon>
        <taxon>Liliopsida</taxon>
        <taxon>Poales</taxon>
        <taxon>Poaceae</taxon>
        <taxon>BOP clade</taxon>
        <taxon>Pooideae</taxon>
        <taxon>Stipodae</taxon>
        <taxon>Brachypodieae</taxon>
        <taxon>Brachypodium</taxon>
    </lineage>
</organism>
<dbReference type="Proteomes" id="UP000008810">
    <property type="component" value="Chromosome 2"/>
</dbReference>
<gene>
    <name evidence="2" type="ORF">BRADI_2g58177v3</name>
</gene>
<accession>A0A2K2DGM0</accession>